<organism evidence="1">
    <name type="scientific">Leptolyngbya sp. NK1-12</name>
    <dbReference type="NCBI Taxonomy" id="2547451"/>
    <lineage>
        <taxon>Bacteria</taxon>
        <taxon>Bacillati</taxon>
        <taxon>Cyanobacteriota</taxon>
        <taxon>Cyanophyceae</taxon>
        <taxon>Leptolyngbyales</taxon>
        <taxon>Leptolyngbyaceae</taxon>
        <taxon>Leptolyngbya group</taxon>
        <taxon>Leptolyngbya</taxon>
    </lineage>
</organism>
<accession>A0AA97AKH4</accession>
<dbReference type="PANTHER" id="PTHR34235">
    <property type="entry name" value="SLR1203 PROTEIN-RELATED"/>
    <property type="match status" value="1"/>
</dbReference>
<evidence type="ECO:0000313" key="1">
    <source>
        <dbReference type="EMBL" id="WNZ27854.1"/>
    </source>
</evidence>
<sequence>MQIHSQSQPASSLYEQDFYLWLQQMAQLLKIRNFEEVDWDNLIEEIESMGRSEKRELKSRLIVLIEHLLKLIYWEAEKGNNAHGWRSTIIEQRNQIELALEDSPSLGSLLPEIFLDCYKKARQGALRKYQLSHDLFPEEPPFQVEDVLNPNYLPE</sequence>
<dbReference type="RefSeq" id="WP_316436362.1">
    <property type="nucleotide sequence ID" value="NZ_CP053587.1"/>
</dbReference>
<name>A0AA97AKH4_9CYAN</name>
<dbReference type="Gene3D" id="1.20.1220.20">
    <property type="entry name" value="Uncharcterised protein PF01724"/>
    <property type="match status" value="1"/>
</dbReference>
<dbReference type="EMBL" id="CP053587">
    <property type="protein sequence ID" value="WNZ27854.1"/>
    <property type="molecule type" value="Genomic_DNA"/>
</dbReference>
<protein>
    <submittedName>
        <fullName evidence="1">DUF29 domain-containing protein</fullName>
    </submittedName>
</protein>
<gene>
    <name evidence="1" type="ORF">HJG54_34065</name>
</gene>
<dbReference type="InterPro" id="IPR002636">
    <property type="entry name" value="DUF29"/>
</dbReference>
<dbReference type="Pfam" id="PF01724">
    <property type="entry name" value="DUF29"/>
    <property type="match status" value="1"/>
</dbReference>
<reference evidence="1" key="1">
    <citation type="submission" date="2020-05" db="EMBL/GenBank/DDBJ databases">
        <authorList>
            <person name="Zhu T."/>
            <person name="Keshari N."/>
            <person name="Lu X."/>
        </authorList>
    </citation>
    <scope>NUCLEOTIDE SEQUENCE</scope>
    <source>
        <strain evidence="1">NK1-12</strain>
    </source>
</reference>
<proteinExistence type="predicted"/>
<dbReference type="AlphaFoldDB" id="A0AA97AKH4"/>